<organism evidence="2 3">
    <name type="scientific">Paenibacillus rhizosphaerae</name>
    <dbReference type="NCBI Taxonomy" id="297318"/>
    <lineage>
        <taxon>Bacteria</taxon>
        <taxon>Bacillati</taxon>
        <taxon>Bacillota</taxon>
        <taxon>Bacilli</taxon>
        <taxon>Bacillales</taxon>
        <taxon>Paenibacillaceae</taxon>
        <taxon>Paenibacillus</taxon>
    </lineage>
</organism>
<evidence type="ECO:0000313" key="3">
    <source>
        <dbReference type="Proteomes" id="UP000187172"/>
    </source>
</evidence>
<dbReference type="SUPFAM" id="SSF52266">
    <property type="entry name" value="SGNH hydrolase"/>
    <property type="match status" value="1"/>
</dbReference>
<reference evidence="2 3" key="1">
    <citation type="submission" date="2016-11" db="EMBL/GenBank/DDBJ databases">
        <title>Paenibacillus species isolates.</title>
        <authorList>
            <person name="Beno S.M."/>
        </authorList>
    </citation>
    <scope>NUCLEOTIDE SEQUENCE [LARGE SCALE GENOMIC DNA]</scope>
    <source>
        <strain evidence="2 3">FSL R5-0378</strain>
    </source>
</reference>
<keyword evidence="3" id="KW-1185">Reference proteome</keyword>
<accession>A0A1R1F0X9</accession>
<dbReference type="InterPro" id="IPR051532">
    <property type="entry name" value="Ester_Hydrolysis_Enzymes"/>
</dbReference>
<gene>
    <name evidence="2" type="ORF">BK138_03375</name>
</gene>
<dbReference type="CDD" id="cd01834">
    <property type="entry name" value="SGNH_hydrolase_like_2"/>
    <property type="match status" value="1"/>
</dbReference>
<dbReference type="AlphaFoldDB" id="A0A1R1F0X9"/>
<dbReference type="EMBL" id="MRTP01000001">
    <property type="protein sequence ID" value="OMF57652.1"/>
    <property type="molecule type" value="Genomic_DNA"/>
</dbReference>
<proteinExistence type="predicted"/>
<dbReference type="GO" id="GO:0004622">
    <property type="term" value="F:phosphatidylcholine lysophospholipase activity"/>
    <property type="evidence" value="ECO:0007669"/>
    <property type="project" value="TreeGrafter"/>
</dbReference>
<comment type="caution">
    <text evidence="2">The sequence shown here is derived from an EMBL/GenBank/DDBJ whole genome shotgun (WGS) entry which is preliminary data.</text>
</comment>
<name>A0A1R1F0X9_9BACL</name>
<feature type="domain" description="SGNH hydrolase-type esterase" evidence="1">
    <location>
        <begin position="19"/>
        <end position="220"/>
    </location>
</feature>
<dbReference type="Pfam" id="PF13472">
    <property type="entry name" value="Lipase_GDSL_2"/>
    <property type="match status" value="1"/>
</dbReference>
<dbReference type="Gene3D" id="3.40.50.1110">
    <property type="entry name" value="SGNH hydrolase"/>
    <property type="match status" value="1"/>
</dbReference>
<protein>
    <recommendedName>
        <fullName evidence="1">SGNH hydrolase-type esterase domain-containing protein</fullName>
    </recommendedName>
</protein>
<dbReference type="InterPro" id="IPR036514">
    <property type="entry name" value="SGNH_hydro_sf"/>
</dbReference>
<dbReference type="PANTHER" id="PTHR30383">
    <property type="entry name" value="THIOESTERASE 1/PROTEASE 1/LYSOPHOSPHOLIPASE L1"/>
    <property type="match status" value="1"/>
</dbReference>
<evidence type="ECO:0000313" key="2">
    <source>
        <dbReference type="EMBL" id="OMF57652.1"/>
    </source>
</evidence>
<dbReference type="RefSeq" id="WP_076165740.1">
    <property type="nucleotide sequence ID" value="NZ_MRTP01000001.1"/>
</dbReference>
<dbReference type="PANTHER" id="PTHR30383:SF5">
    <property type="entry name" value="SGNH HYDROLASE-TYPE ESTERASE DOMAIN-CONTAINING PROTEIN"/>
    <property type="match status" value="1"/>
</dbReference>
<dbReference type="Proteomes" id="UP000187172">
    <property type="component" value="Unassembled WGS sequence"/>
</dbReference>
<evidence type="ECO:0000259" key="1">
    <source>
        <dbReference type="Pfam" id="PF13472"/>
    </source>
</evidence>
<dbReference type="InterPro" id="IPR013830">
    <property type="entry name" value="SGNH_hydro"/>
</dbReference>
<sequence>MDLWWYERTNQPVKPVILFLGDSITASGHYIRYTEAWLRQHRPTMEMKLVPCGVPSETVSGLSEAAHPFPRPCVHDRLRNALDTVSPGIVAACYGMNDGIYHPYSEGRFAAYQEGVFRLVERIRGAGAKVVLMTPPPFDPPSMYAGLLPESAPDFSYLTPFQEYDRVLEQYSAWLLSAGDVADQIIDLRSPLLDHTKEHRALDPAYRSGDGIHPNRAGHWVMARTLLKEMFGAAPGVIPDVDAISKSLAEETD</sequence>
<dbReference type="STRING" id="297318.BK138_03375"/>